<feature type="compositionally biased region" description="Polar residues" evidence="1">
    <location>
        <begin position="241"/>
        <end position="252"/>
    </location>
</feature>
<feature type="region of interest" description="Disordered" evidence="1">
    <location>
        <begin position="399"/>
        <end position="442"/>
    </location>
</feature>
<proteinExistence type="predicted"/>
<keyword evidence="3" id="KW-1185">Reference proteome</keyword>
<feature type="compositionally biased region" description="Low complexity" evidence="1">
    <location>
        <begin position="473"/>
        <end position="482"/>
    </location>
</feature>
<feature type="compositionally biased region" description="Low complexity" evidence="1">
    <location>
        <begin position="326"/>
        <end position="349"/>
    </location>
</feature>
<feature type="region of interest" description="Disordered" evidence="1">
    <location>
        <begin position="226"/>
        <end position="280"/>
    </location>
</feature>
<sequence length="530" mass="57952">MPVAKIPSRMSGSEVLGCVELVTAAFAEASDLTGTLCRKQKRRKGDRDFHELLLFQVLEQGARSVQKAYDDGFSNLGSIFKVGDDEARERLLCIAIEMNAEVVQPLMTACSSDKPTPDLTKLHEAAITARHDAVRSLGALRRRLDHLRPLALSKFSPDSSVCGDEPYHAFSTDAPPPPPEKSGLRRMLSVSTNASHRRIRSEGPAVHRPPLSPTHSVAPSIVIPAPLSINTPPPQTPNPNRSSMISTRTWNHQRSKSEVQSKRTSSHRLESLQHPDMPNFALKADIATKRTSSNRLEALQHPDMPNYAMSSGPRPKSSKHNRRDSLVSVARSTASSSTTSPRPSSTYTLQSIPYESTHPDHTTPPIPHFPTIHHAALAPVTSPIAEVPDVSPADYDAESVYSQHDSDPGTPVTDSGSSDRHSGSEARTPTTETSTPLSSRGEWLGADEVKTYLPPRSGLSFRKRASTVESKWSTGSTTPSSTEGDAGRKKWGWHRYSRSTAEGSPVKVQEKKVPVPKLGRDDWVRVLMQL</sequence>
<name>A0A9P4IQB8_9PEZI</name>
<accession>A0A9P4IQB8</accession>
<evidence type="ECO:0000313" key="3">
    <source>
        <dbReference type="Proteomes" id="UP000799439"/>
    </source>
</evidence>
<protein>
    <submittedName>
        <fullName evidence="2">Uncharacterized protein</fullName>
    </submittedName>
</protein>
<dbReference type="EMBL" id="ML996095">
    <property type="protein sequence ID" value="KAF2147736.1"/>
    <property type="molecule type" value="Genomic_DNA"/>
</dbReference>
<evidence type="ECO:0000256" key="1">
    <source>
        <dbReference type="SAM" id="MobiDB-lite"/>
    </source>
</evidence>
<reference evidence="2" key="1">
    <citation type="journal article" date="2020" name="Stud. Mycol.">
        <title>101 Dothideomycetes genomes: a test case for predicting lifestyles and emergence of pathogens.</title>
        <authorList>
            <person name="Haridas S."/>
            <person name="Albert R."/>
            <person name="Binder M."/>
            <person name="Bloem J."/>
            <person name="Labutti K."/>
            <person name="Salamov A."/>
            <person name="Andreopoulos B."/>
            <person name="Baker S."/>
            <person name="Barry K."/>
            <person name="Bills G."/>
            <person name="Bluhm B."/>
            <person name="Cannon C."/>
            <person name="Castanera R."/>
            <person name="Culley D."/>
            <person name="Daum C."/>
            <person name="Ezra D."/>
            <person name="Gonzalez J."/>
            <person name="Henrissat B."/>
            <person name="Kuo A."/>
            <person name="Liang C."/>
            <person name="Lipzen A."/>
            <person name="Lutzoni F."/>
            <person name="Magnuson J."/>
            <person name="Mondo S."/>
            <person name="Nolan M."/>
            <person name="Ohm R."/>
            <person name="Pangilinan J."/>
            <person name="Park H.-J."/>
            <person name="Ramirez L."/>
            <person name="Alfaro M."/>
            <person name="Sun H."/>
            <person name="Tritt A."/>
            <person name="Yoshinaga Y."/>
            <person name="Zwiers L.-H."/>
            <person name="Turgeon B."/>
            <person name="Goodwin S."/>
            <person name="Spatafora J."/>
            <person name="Crous P."/>
            <person name="Grigoriev I."/>
        </authorList>
    </citation>
    <scope>NUCLEOTIDE SEQUENCE</scope>
    <source>
        <strain evidence="2">CBS 260.36</strain>
    </source>
</reference>
<feature type="compositionally biased region" description="Low complexity" evidence="1">
    <location>
        <begin position="425"/>
        <end position="440"/>
    </location>
</feature>
<gene>
    <name evidence="2" type="ORF">K461DRAFT_325172</name>
</gene>
<feature type="region of interest" description="Disordered" evidence="1">
    <location>
        <begin position="296"/>
        <end position="370"/>
    </location>
</feature>
<dbReference type="Proteomes" id="UP000799439">
    <property type="component" value="Unassembled WGS sequence"/>
</dbReference>
<feature type="compositionally biased region" description="Basic and acidic residues" evidence="1">
    <location>
        <begin position="255"/>
        <end position="273"/>
    </location>
</feature>
<evidence type="ECO:0000313" key="2">
    <source>
        <dbReference type="EMBL" id="KAF2147736.1"/>
    </source>
</evidence>
<comment type="caution">
    <text evidence="2">The sequence shown here is derived from an EMBL/GenBank/DDBJ whole genome shotgun (WGS) entry which is preliminary data.</text>
</comment>
<dbReference type="OrthoDB" id="25896at2759"/>
<organism evidence="2 3">
    <name type="scientific">Myriangium duriaei CBS 260.36</name>
    <dbReference type="NCBI Taxonomy" id="1168546"/>
    <lineage>
        <taxon>Eukaryota</taxon>
        <taxon>Fungi</taxon>
        <taxon>Dikarya</taxon>
        <taxon>Ascomycota</taxon>
        <taxon>Pezizomycotina</taxon>
        <taxon>Dothideomycetes</taxon>
        <taxon>Dothideomycetidae</taxon>
        <taxon>Myriangiales</taxon>
        <taxon>Myriangiaceae</taxon>
        <taxon>Myriangium</taxon>
    </lineage>
</organism>
<feature type="region of interest" description="Disordered" evidence="1">
    <location>
        <begin position="463"/>
        <end position="512"/>
    </location>
</feature>
<dbReference type="AlphaFoldDB" id="A0A9P4IQB8"/>